<dbReference type="EnsemblFungi" id="FOXG_04462T0">
    <property type="protein sequence ID" value="FOXG_04462P0"/>
    <property type="gene ID" value="FOXG_04462"/>
</dbReference>
<keyword evidence="4" id="KW-0812">Transmembrane</keyword>
<comment type="similarity">
    <text evidence="2">Belongs to the wax synthase family.</text>
</comment>
<accession>A0A0D2XKI8</accession>
<evidence type="ECO:0000313" key="8">
    <source>
        <dbReference type="EnsemblFungi" id="FOXG_04462P0"/>
    </source>
</evidence>
<organism evidence="8 9">
    <name type="scientific">Fusarium oxysporum (strain Fo5176)</name>
    <name type="common">Fusarium vascular wilt</name>
    <dbReference type="NCBI Taxonomy" id="660025"/>
    <lineage>
        <taxon>Eukaryota</taxon>
        <taxon>Fungi</taxon>
        <taxon>Dikarya</taxon>
        <taxon>Ascomycota</taxon>
        <taxon>Pezizomycotina</taxon>
        <taxon>Sordariomycetes</taxon>
        <taxon>Hypocreomycetidae</taxon>
        <taxon>Hypocreales</taxon>
        <taxon>Nectriaceae</taxon>
        <taxon>Fusarium</taxon>
        <taxon>Fusarium oxysporum species complex</taxon>
    </lineage>
</organism>
<dbReference type="GO" id="GO:0008374">
    <property type="term" value="F:O-acyltransferase activity"/>
    <property type="evidence" value="ECO:0007669"/>
    <property type="project" value="InterPro"/>
</dbReference>
<reference evidence="9" key="1">
    <citation type="journal article" date="2012" name="Mol. Plant Microbe Interact.">
        <title>A highly conserved effector in Fusarium oxysporum is required for full virulence on Arabidopsis.</title>
        <authorList>
            <person name="Thatcher L.F."/>
            <person name="Gardiner D.M."/>
            <person name="Kazan K."/>
            <person name="Manners J."/>
        </authorList>
    </citation>
    <scope>NUCLEOTIDE SEQUENCE [LARGE SCALE GENOMIC DNA]</scope>
    <source>
        <strain evidence="9">Fo5176</strain>
    </source>
</reference>
<dbReference type="InterPro" id="IPR044851">
    <property type="entry name" value="Wax_synthase"/>
</dbReference>
<keyword evidence="6" id="KW-0472">Membrane</keyword>
<evidence type="ECO:0000256" key="3">
    <source>
        <dbReference type="ARBA" id="ARBA00022679"/>
    </source>
</evidence>
<evidence type="ECO:0000256" key="6">
    <source>
        <dbReference type="ARBA" id="ARBA00023136"/>
    </source>
</evidence>
<dbReference type="VEuPathDB" id="FungiDB:FOXG_04462"/>
<sequence length="376" mass="42603">MTAFVAFCLALVSQGLTAWALGFTASANLVRPVIAAVVALLTWFFNQAILDALPSRLHVALLSTGMWIQCLKTFDDLYLSRLSFEGTSPSLTKRLSFGVSNLWNMRGVGTSKQISQIPPWSSQTPSLVPSRSQELRRHARNAIISYLILDVFAAQPPPDPNMISPQNEHLLTRIGQIMPEEAIFRFFATFGFWLNTFCVIHLINSTFSLLYLSLNLYPVEMLPPIWGRLSEAYSVRRFWGNFWHQTLRRHLTSLSDFLVHGILHVPKGLVARYCKLIVCFFISGALHFPADRALGIPAKETNVINHFLTTALVIMCEDGVQHAFRGVRGIWSRRFGYFWVICYMYLMTPSWAYPAARVVKPGDQLVPFSVIKQFIQ</sequence>
<feature type="domain" description="Wax synthase" evidence="7">
    <location>
        <begin position="223"/>
        <end position="304"/>
    </location>
</feature>
<evidence type="ECO:0000256" key="1">
    <source>
        <dbReference type="ARBA" id="ARBA00004141"/>
    </source>
</evidence>
<dbReference type="PANTHER" id="PTHR31595">
    <property type="entry name" value="LONG-CHAIN-ALCOHOL O-FATTY-ACYLTRANSFERASE 3-RELATED"/>
    <property type="match status" value="1"/>
</dbReference>
<evidence type="ECO:0000256" key="5">
    <source>
        <dbReference type="ARBA" id="ARBA00022989"/>
    </source>
</evidence>
<name>A0A0D2XKI8_FUSOF</name>
<evidence type="ECO:0000256" key="4">
    <source>
        <dbReference type="ARBA" id="ARBA00022692"/>
    </source>
</evidence>
<dbReference type="InterPro" id="IPR032805">
    <property type="entry name" value="Wax_synthase_dom"/>
</dbReference>
<reference evidence="8" key="2">
    <citation type="submission" date="2025-08" db="UniProtKB">
        <authorList>
            <consortium name="EnsemblFungi"/>
        </authorList>
    </citation>
    <scope>IDENTIFICATION</scope>
    <source>
        <strain evidence="8">4287 / CBS 123668 / FGSC 9935 / NRRL 34936</strain>
    </source>
</reference>
<keyword evidence="5" id="KW-1133">Transmembrane helix</keyword>
<dbReference type="Pfam" id="PF13813">
    <property type="entry name" value="MBOAT_2"/>
    <property type="match status" value="1"/>
</dbReference>
<proteinExistence type="inferred from homology"/>
<dbReference type="GO" id="GO:0006629">
    <property type="term" value="P:lipid metabolic process"/>
    <property type="evidence" value="ECO:0007669"/>
    <property type="project" value="InterPro"/>
</dbReference>
<dbReference type="PANTHER" id="PTHR31595:SF27">
    <property type="entry name" value="WAX SYNTHASE DOMAIN-CONTAINING PROTEIN-RELATED"/>
    <property type="match status" value="1"/>
</dbReference>
<comment type="subcellular location">
    <subcellularLocation>
        <location evidence="1">Membrane</location>
        <topology evidence="1">Multi-pass membrane protein</topology>
    </subcellularLocation>
</comment>
<dbReference type="Proteomes" id="UP000002489">
    <property type="component" value="Unassembled WGS sequence"/>
</dbReference>
<dbReference type="AlphaFoldDB" id="A0A0D2XKI8"/>
<dbReference type="GO" id="GO:0016020">
    <property type="term" value="C:membrane"/>
    <property type="evidence" value="ECO:0007669"/>
    <property type="project" value="UniProtKB-SubCell"/>
</dbReference>
<protein>
    <recommendedName>
        <fullName evidence="7">Wax synthase domain-containing protein</fullName>
    </recommendedName>
</protein>
<gene>
    <name evidence="8" type="primary">28946508</name>
</gene>
<evidence type="ECO:0000259" key="7">
    <source>
        <dbReference type="Pfam" id="PF13813"/>
    </source>
</evidence>
<keyword evidence="3" id="KW-0808">Transferase</keyword>
<evidence type="ECO:0000256" key="2">
    <source>
        <dbReference type="ARBA" id="ARBA00007282"/>
    </source>
</evidence>
<evidence type="ECO:0000313" key="9">
    <source>
        <dbReference type="Proteomes" id="UP000002489"/>
    </source>
</evidence>